<dbReference type="OrthoDB" id="7851749at2759"/>
<gene>
    <name evidence="2" type="primary">LOC108038099</name>
</gene>
<dbReference type="RefSeq" id="XP_016970305.1">
    <property type="nucleotide sequence ID" value="XM_017114816.1"/>
</dbReference>
<evidence type="ECO:0000259" key="1">
    <source>
        <dbReference type="Pfam" id="PF16013"/>
    </source>
</evidence>
<dbReference type="AlphaFoldDB" id="A0A6P4DX87"/>
<name>A0A6P4DX87_DRORH</name>
<reference evidence="2" key="1">
    <citation type="submission" date="2025-08" db="UniProtKB">
        <authorList>
            <consortium name="RefSeq"/>
        </authorList>
    </citation>
    <scope>IDENTIFICATION</scope>
</reference>
<dbReference type="PANTHER" id="PTHR21115">
    <property type="entry name" value="GH06117P-RELATED"/>
    <property type="match status" value="1"/>
</dbReference>
<protein>
    <submittedName>
        <fullName evidence="2">Uncharacterized protein LOC108038099 isoform X3</fullName>
    </submittedName>
</protein>
<dbReference type="PANTHER" id="PTHR21115:SF0">
    <property type="entry name" value="GH06117P-RELATED"/>
    <property type="match status" value="1"/>
</dbReference>
<proteinExistence type="predicted"/>
<dbReference type="Pfam" id="PF16013">
    <property type="entry name" value="DUF4781"/>
    <property type="match status" value="1"/>
</dbReference>
<accession>A0A6P4DX87</accession>
<feature type="domain" description="DUF4781" evidence="1">
    <location>
        <begin position="114"/>
        <end position="182"/>
    </location>
</feature>
<organism evidence="2">
    <name type="scientific">Drosophila rhopaloa</name>
    <name type="common">Fruit fly</name>
    <dbReference type="NCBI Taxonomy" id="1041015"/>
    <lineage>
        <taxon>Eukaryota</taxon>
        <taxon>Metazoa</taxon>
        <taxon>Ecdysozoa</taxon>
        <taxon>Arthropoda</taxon>
        <taxon>Hexapoda</taxon>
        <taxon>Insecta</taxon>
        <taxon>Pterygota</taxon>
        <taxon>Neoptera</taxon>
        <taxon>Endopterygota</taxon>
        <taxon>Diptera</taxon>
        <taxon>Brachycera</taxon>
        <taxon>Muscomorpha</taxon>
        <taxon>Ephydroidea</taxon>
        <taxon>Drosophilidae</taxon>
        <taxon>Drosophila</taxon>
        <taxon>Sophophora</taxon>
    </lineage>
</organism>
<sequence>MCSLNDNEELQVPTVREVQQTFAELLSHGEDITWDLLSADQGDILKSKIKELKTMQGFPGGIPFFMNQEFFKSIWNMRKYTNGQSLTSLFFVLIVDDVTDPKLAEQSRSWYLYPVFRCRRCVDNHGEHYSSLDCCMIYVNQYDCCEDWDKFVKNSRLRPGLMVTPYRGVYKLIDGQVELKTYSIFSRNFQKFPLTKEHCLTPETLSAAYNQSILRLVSDTNMGRFDGFTLGREEQKRDKILYKLLISRDDHKSTEATTLSDSLVLFTHSTNNIRLAMSMIEETNFRNVLGNQLKSVFDKISKETKGFRGNVDLVRSANIVPTKKELNEIFLKGFKKRKLTEDQSDVSVIPIESFKINEIQIKDEKVYLDDYGTALKEHIVSMDTFEDLITIMAENLEPEMFKLILHFTQTSMETTRKELWLERRHYLSTETVLYQIILYIMKQHSNLDYNEIKEQSSEILRRMRYYFASTTPNSPPELLTKCTKCIGFYRKVPI</sequence>
<dbReference type="InterPro" id="IPR031962">
    <property type="entry name" value="DUF4781"/>
</dbReference>
<evidence type="ECO:0000313" key="2">
    <source>
        <dbReference type="RefSeq" id="XP_016970305.1"/>
    </source>
</evidence>